<evidence type="ECO:0000256" key="5">
    <source>
        <dbReference type="ARBA" id="ARBA00030146"/>
    </source>
</evidence>
<feature type="domain" description="BRCT" evidence="7">
    <location>
        <begin position="1480"/>
        <end position="1558"/>
    </location>
</feature>
<evidence type="ECO:0000259" key="7">
    <source>
        <dbReference type="PROSITE" id="PS50172"/>
    </source>
</evidence>
<keyword evidence="2" id="KW-0227">DNA damage</keyword>
<dbReference type="CDD" id="cd17710">
    <property type="entry name" value="BRCT_PAXIP1_rpt2"/>
    <property type="match status" value="1"/>
</dbReference>
<dbReference type="Pfam" id="PF00533">
    <property type="entry name" value="BRCT"/>
    <property type="match status" value="1"/>
</dbReference>
<feature type="domain" description="BRCT" evidence="7">
    <location>
        <begin position="1580"/>
        <end position="1682"/>
    </location>
</feature>
<evidence type="ECO:0000256" key="3">
    <source>
        <dbReference type="ARBA" id="ARBA00023242"/>
    </source>
</evidence>
<keyword evidence="9" id="KW-1185">Reference proteome</keyword>
<dbReference type="PROSITE" id="PS50172">
    <property type="entry name" value="BRCT"/>
    <property type="match status" value="5"/>
</dbReference>
<sequence>MVTIVDDLDSLTLQEPIFKDVKYYLSGDVSERVLQLLQSGGAESTKYFSDYVTHLICGPNAEDTDLDDAQDIYQIPAVTENWVFACARLKKLACTKPYIPNKNKIFLNVVACVSKVSAADAKSLFALITFHGGKVKLNLDTQCTHLICGSASGSKYSAALSLPVNKIKIVTPDWVLESLKARIQAVAEVFHPKLLIVPQPPPKPMDRISAITGFDFEEGIAKNEVPTQNMTESKDDSTQALLDKLKQRMPWNHPPSSANSSSVGTSSVTSMGFTTTPLPTSSIMSKSLPQGIVTQNIQIQSTQANAQLMQKFGQNTIVSQPSMNIQTQQVNLQQQQQYQGQQQQQSQPHGLTAIQIQQQKIMQQHQLKMQMLQQQQQQNKLNNQQNQQSFQPNVSVSQINQGLSNQIQQHIQSSQHHIQQNIQTPTSMSSAQQQIENISQMLSQSANNLQQAQLNQQNLAMKQSLGLSQQSASQAVQNIAQQLAQSTQNLQQSLQNAKLNQSLGQGQVISQQLLSSGQQLSNQNQNLLQQQTVQSLTNQQQNINMGVVNQQGLVTSSQGQTGQGVQLNQLVGNSGQQSVISQQIQQVQQTIQGQQNSNVPVQGAWRQQNIQMVQNVQGQHQIIRSPLVQTRNPQSQVILQQQIMQTQQQALINNQQPQSSPQHSIQQTSQQILQQSIGSQGQGISQTHHQILVQKQQLLNSSGQQQIVQAPQQVLINQHPGQQQILVHGNQQVTLQGGQQIVSQNQIVHQGGQIVNQGGQQIITQGAQQVLSQGGQHVITQQGQQQVVIAQSSQQIVTQSGQQIIGQTVGQTQQVLSQVPQSPQPGTQLTSGGGIQQIITHGGGQQIVSPGGQQIVQGGQNVSWQQQQYLQQRQQIAQPAAVGPRVSWSGGGRQLIHLDAQTHAQLQQMDPQQRAMFVAQLQKRRQLSIQRAAALAQQQQPGVVAGSPGTPTPTGAPQSVTFIRSQLPPGLTQQQQVQWLQQQGARATTIPAAVPAQPPQSPVGGAVVASAAGGGGAGVGAGAGGVGGAAVDAQLQQLQLQRQQQYQRLQQLQAQRDHVAHHHAAVKQVAPGVGVGVGVTQHVVGAAIAEPQVDALLTPTGQDQQAGAGGALLVNHKTKTALANMLSIRLQGSAPPTEHEPSAAGTLRLMTAAHAAGGAVRAPARLLLGPAHHAHQPAATGVVGNKVYAGAVRAPPPRAQFYGHNPNLKLPPDLFLLGCVFHIVEYQQSWGTDRVSRWAEAIQRRGGEVEAGYCARVTHVLCETQKHGVVMQALRDAKRCVTAYWLSDAMLRRGVAPPWQALHLPSMYAARDRPAKHHRAAISGWRDEERDRITFCIEHIGAKLTPYMTRDNTVLICKRAEGNKYRRAREWGIPVVTAAWLTDLLLGNMSALSQIENAKYQQFNLTSPFRMDYSLVSHLMNAWKMPINITQESNERAKRSAASAPRRAKRPRLSPAPPLPTNLHNAPPPPPPPLHLAPRVLLSAVPKADHARLAAIVRQLGGLVVTSAAEATHLVMEKLVRTSKLVACLVTAKHLVSTEWLIDSQRLNKFADEAKHELRDEAFNKMFNCDISEVLLSGEQRKRLFDGITFFLTPCVKPSRSALTEMIELCGGKVEKNRRSYVSIQEMHNQKPYSYLVLTVPNDLHLVYYLLQSEKTLNVVCSTEVVLSAIMRQKLEVEEFLVKID</sequence>
<keyword evidence="3" id="KW-0539">Nucleus</keyword>
<dbReference type="PANTHER" id="PTHR23196">
    <property type="entry name" value="PAX TRANSCRIPTION ACTIVATION DOMAIN INTERACTING PROTEIN"/>
    <property type="match status" value="1"/>
</dbReference>
<evidence type="ECO:0000256" key="6">
    <source>
        <dbReference type="SAM" id="MobiDB-lite"/>
    </source>
</evidence>
<feature type="region of interest" description="Disordered" evidence="6">
    <location>
        <begin position="406"/>
        <end position="433"/>
    </location>
</feature>
<dbReference type="SUPFAM" id="SSF52113">
    <property type="entry name" value="BRCT domain"/>
    <property type="match status" value="6"/>
</dbReference>
<evidence type="ECO:0000313" key="8">
    <source>
        <dbReference type="EMBL" id="CAH0402675.1"/>
    </source>
</evidence>
<gene>
    <name evidence="8" type="ORF">CHILSU_LOCUS5921</name>
</gene>
<evidence type="ECO:0000256" key="1">
    <source>
        <dbReference type="ARBA" id="ARBA00004123"/>
    </source>
</evidence>
<organism evidence="8 9">
    <name type="scientific">Chilo suppressalis</name>
    <name type="common">Asiatic rice borer moth</name>
    <dbReference type="NCBI Taxonomy" id="168631"/>
    <lineage>
        <taxon>Eukaryota</taxon>
        <taxon>Metazoa</taxon>
        <taxon>Ecdysozoa</taxon>
        <taxon>Arthropoda</taxon>
        <taxon>Hexapoda</taxon>
        <taxon>Insecta</taxon>
        <taxon>Pterygota</taxon>
        <taxon>Neoptera</taxon>
        <taxon>Endopterygota</taxon>
        <taxon>Lepidoptera</taxon>
        <taxon>Glossata</taxon>
        <taxon>Ditrysia</taxon>
        <taxon>Pyraloidea</taxon>
        <taxon>Crambidae</taxon>
        <taxon>Crambinae</taxon>
        <taxon>Chilo</taxon>
    </lineage>
</organism>
<accession>A0ABN8B619</accession>
<dbReference type="Pfam" id="PF16770">
    <property type="entry name" value="RTT107_BRCT_5"/>
    <property type="match status" value="1"/>
</dbReference>
<dbReference type="InterPro" id="IPR036420">
    <property type="entry name" value="BRCT_dom_sf"/>
</dbReference>
<evidence type="ECO:0000313" key="9">
    <source>
        <dbReference type="Proteomes" id="UP001153292"/>
    </source>
</evidence>
<feature type="compositionally biased region" description="Pro residues" evidence="6">
    <location>
        <begin position="1454"/>
        <end position="1472"/>
    </location>
</feature>
<protein>
    <recommendedName>
        <fullName evidence="4">PAX-interacting protein 1</fullName>
    </recommendedName>
    <alternativeName>
        <fullName evidence="5">PAX transactivation activation domain-interacting protein</fullName>
    </alternativeName>
</protein>
<dbReference type="Pfam" id="PF16589">
    <property type="entry name" value="BRCT_2"/>
    <property type="match status" value="1"/>
</dbReference>
<dbReference type="CDD" id="cd17711">
    <property type="entry name" value="BRCT_PAXIP1_rpt3"/>
    <property type="match status" value="1"/>
</dbReference>
<comment type="subcellular location">
    <subcellularLocation>
        <location evidence="1">Nucleus</location>
    </subcellularLocation>
</comment>
<reference evidence="8" key="1">
    <citation type="submission" date="2021-12" db="EMBL/GenBank/DDBJ databases">
        <authorList>
            <person name="King R."/>
        </authorList>
    </citation>
    <scope>NUCLEOTIDE SEQUENCE</scope>
</reference>
<dbReference type="Proteomes" id="UP001153292">
    <property type="component" value="Chromosome 21"/>
</dbReference>
<proteinExistence type="predicted"/>
<feature type="domain" description="BRCT" evidence="7">
    <location>
        <begin position="13"/>
        <end position="100"/>
    </location>
</feature>
<name>A0ABN8B619_CHISP</name>
<feature type="domain" description="BRCT" evidence="7">
    <location>
        <begin position="1327"/>
        <end position="1385"/>
    </location>
</feature>
<feature type="region of interest" description="Disordered" evidence="6">
    <location>
        <begin position="1431"/>
        <end position="1472"/>
    </location>
</feature>
<dbReference type="InterPro" id="IPR051579">
    <property type="entry name" value="DDR_Transcriptional_Reg"/>
</dbReference>
<dbReference type="CDD" id="cd17714">
    <property type="entry name" value="BRCT_PAXIP1_rpt1"/>
    <property type="match status" value="1"/>
</dbReference>
<dbReference type="EMBL" id="OU963914">
    <property type="protein sequence ID" value="CAH0402675.1"/>
    <property type="molecule type" value="Genomic_DNA"/>
</dbReference>
<dbReference type="Gene3D" id="3.40.50.10190">
    <property type="entry name" value="BRCT domain"/>
    <property type="match status" value="6"/>
</dbReference>
<evidence type="ECO:0000256" key="4">
    <source>
        <dbReference type="ARBA" id="ARBA00023858"/>
    </source>
</evidence>
<feature type="domain" description="BRCT" evidence="7">
    <location>
        <begin position="101"/>
        <end position="182"/>
    </location>
</feature>
<dbReference type="Pfam" id="PF12738">
    <property type="entry name" value="PTCB-BRCT"/>
    <property type="match status" value="2"/>
</dbReference>
<feature type="compositionally biased region" description="Low complexity" evidence="6">
    <location>
        <begin position="406"/>
        <end position="423"/>
    </location>
</feature>
<dbReference type="InterPro" id="IPR001357">
    <property type="entry name" value="BRCT_dom"/>
</dbReference>
<evidence type="ECO:0000256" key="2">
    <source>
        <dbReference type="ARBA" id="ARBA00022763"/>
    </source>
</evidence>
<feature type="region of interest" description="Disordered" evidence="6">
    <location>
        <begin position="650"/>
        <end position="670"/>
    </location>
</feature>
<dbReference type="CDD" id="cd18440">
    <property type="entry name" value="BRCT_PAXIP1_rpt6"/>
    <property type="match status" value="1"/>
</dbReference>
<dbReference type="PANTHER" id="PTHR23196:SF1">
    <property type="entry name" value="PAX-INTERACTING PROTEIN 1"/>
    <property type="match status" value="1"/>
</dbReference>
<dbReference type="SMART" id="SM00292">
    <property type="entry name" value="BRCT"/>
    <property type="match status" value="6"/>
</dbReference>
<feature type="compositionally biased region" description="Polar residues" evidence="6">
    <location>
        <begin position="424"/>
        <end position="433"/>
    </location>
</feature>